<dbReference type="GO" id="GO:0006606">
    <property type="term" value="P:protein import into nucleus"/>
    <property type="evidence" value="ECO:0007669"/>
    <property type="project" value="InterPro"/>
</dbReference>
<dbReference type="Gene3D" id="1.20.5.690">
    <property type="entry name" value="Importin-alpha, importin-beta-binding domain"/>
    <property type="match status" value="1"/>
</dbReference>
<organism evidence="4 5">
    <name type="scientific">Thalassiosira oceanica</name>
    <name type="common">Marine diatom</name>
    <dbReference type="NCBI Taxonomy" id="159749"/>
    <lineage>
        <taxon>Eukaryota</taxon>
        <taxon>Sar</taxon>
        <taxon>Stramenopiles</taxon>
        <taxon>Ochrophyta</taxon>
        <taxon>Bacillariophyta</taxon>
        <taxon>Coscinodiscophyceae</taxon>
        <taxon>Thalassiosirophycidae</taxon>
        <taxon>Thalassiosirales</taxon>
        <taxon>Thalassiosiraceae</taxon>
        <taxon>Thalassiosira</taxon>
    </lineage>
</organism>
<name>K0RKX2_THAOC</name>
<evidence type="ECO:0000313" key="5">
    <source>
        <dbReference type="Proteomes" id="UP000266841"/>
    </source>
</evidence>
<evidence type="ECO:0000313" key="4">
    <source>
        <dbReference type="EMBL" id="EJK52944.1"/>
    </source>
</evidence>
<dbReference type="InterPro" id="IPR002652">
    <property type="entry name" value="Importin-a_IBB"/>
</dbReference>
<dbReference type="Pfam" id="PF01749">
    <property type="entry name" value="IBB"/>
    <property type="match status" value="1"/>
</dbReference>
<feature type="region of interest" description="Disordered" evidence="2">
    <location>
        <begin position="1"/>
        <end position="21"/>
    </location>
</feature>
<feature type="compositionally biased region" description="Basic and acidic residues" evidence="2">
    <location>
        <begin position="7"/>
        <end position="21"/>
    </location>
</feature>
<dbReference type="Proteomes" id="UP000266841">
    <property type="component" value="Unassembled WGS sequence"/>
</dbReference>
<feature type="non-terminal residue" evidence="4">
    <location>
        <position position="1"/>
    </location>
</feature>
<evidence type="ECO:0000256" key="2">
    <source>
        <dbReference type="SAM" id="MobiDB-lite"/>
    </source>
</evidence>
<dbReference type="AlphaFoldDB" id="K0RKX2"/>
<dbReference type="PROSITE" id="PS51214">
    <property type="entry name" value="IBB"/>
    <property type="match status" value="1"/>
</dbReference>
<accession>K0RKX2</accession>
<dbReference type="InterPro" id="IPR036975">
    <property type="entry name" value="Importin-a_IBB_sf"/>
</dbReference>
<evidence type="ECO:0000259" key="3">
    <source>
        <dbReference type="PROSITE" id="PS51214"/>
    </source>
</evidence>
<gene>
    <name evidence="4" type="ORF">THAOC_27714</name>
</gene>
<keyword evidence="5" id="KW-1185">Reference proteome</keyword>
<feature type="domain" description="IBB" evidence="3">
    <location>
        <begin position="1"/>
        <end position="47"/>
    </location>
</feature>
<dbReference type="GO" id="GO:0061608">
    <property type="term" value="F:nuclear import signal receptor activity"/>
    <property type="evidence" value="ECO:0007669"/>
    <property type="project" value="InterPro"/>
</dbReference>
<keyword evidence="1" id="KW-0813">Transport</keyword>
<evidence type="ECO:0000256" key="1">
    <source>
        <dbReference type="PROSITE-ProRule" id="PRU00561"/>
    </source>
</evidence>
<reference evidence="4 5" key="1">
    <citation type="journal article" date="2012" name="Genome Biol.">
        <title>Genome and low-iron response of an oceanic diatom adapted to chronic iron limitation.</title>
        <authorList>
            <person name="Lommer M."/>
            <person name="Specht M."/>
            <person name="Roy A.S."/>
            <person name="Kraemer L."/>
            <person name="Andreson R."/>
            <person name="Gutowska M.A."/>
            <person name="Wolf J."/>
            <person name="Bergner S.V."/>
            <person name="Schilhabel M.B."/>
            <person name="Klostermeier U.C."/>
            <person name="Beiko R.G."/>
            <person name="Rosenstiel P."/>
            <person name="Hippler M."/>
            <person name="Laroche J."/>
        </authorList>
    </citation>
    <scope>NUCLEOTIDE SEQUENCE [LARGE SCALE GENOMIC DNA]</scope>
    <source>
        <strain evidence="4 5">CCMP1005</strain>
    </source>
</reference>
<sequence>RKKGFKKSVDVDEGRRRREETTLQIRKNKKDVRLAKRRQMPQGISAADTPAALAAANMLAAGGVAPGGYGEFSDGHLVQAGHPSLFIACINFIFHLSVTGL</sequence>
<comment type="caution">
    <text evidence="4">The sequence shown here is derived from an EMBL/GenBank/DDBJ whole genome shotgun (WGS) entry which is preliminary data.</text>
</comment>
<protein>
    <recommendedName>
        <fullName evidence="3">IBB domain-containing protein</fullName>
    </recommendedName>
</protein>
<dbReference type="EMBL" id="AGNL01038887">
    <property type="protein sequence ID" value="EJK52944.1"/>
    <property type="molecule type" value="Genomic_DNA"/>
</dbReference>
<proteinExistence type="predicted"/>